<accession>A0A854QKX4</accession>
<reference evidence="1 2" key="1">
    <citation type="submission" date="2017-06" db="EMBL/GenBank/DDBJ databases">
        <title>Global population genomics of the pathogenic fungus Cryptococcus neoformans var. grubii.</title>
        <authorList>
            <person name="Cuomo C."/>
            <person name="Litvintseva A."/>
            <person name="Chen Y."/>
            <person name="Young S."/>
            <person name="Zeng Q."/>
            <person name="Chapman S."/>
            <person name="Gujja S."/>
            <person name="Saif S."/>
            <person name="Birren B."/>
        </authorList>
    </citation>
    <scope>NUCLEOTIDE SEQUENCE [LARGE SCALE GENOMIC DNA]</scope>
    <source>
        <strain evidence="1 2">Tu259-1</strain>
    </source>
</reference>
<dbReference type="AlphaFoldDB" id="A0A854QKX4"/>
<comment type="caution">
    <text evidence="1">The sequence shown here is derived from an EMBL/GenBank/DDBJ whole genome shotgun (WGS) entry which is preliminary data.</text>
</comment>
<evidence type="ECO:0000313" key="2">
    <source>
        <dbReference type="Proteomes" id="UP000199727"/>
    </source>
</evidence>
<evidence type="ECO:0000313" key="1">
    <source>
        <dbReference type="EMBL" id="OXG29213.1"/>
    </source>
</evidence>
<dbReference type="Proteomes" id="UP000199727">
    <property type="component" value="Unassembled WGS sequence"/>
</dbReference>
<proteinExistence type="predicted"/>
<sequence>MHDRTLSLQWQKAYIKDRPTQATRSLSTTGTKLMHLIKLANTNSEVWKTFSAAESSRYLVPLTGFDVSPPSAFFSLLSAPYNRRSHVVCAYLGLSMSDIEDVKPVRASRSTSNCTFRDVLLSCRI</sequence>
<protein>
    <submittedName>
        <fullName evidence="1">Uncharacterized protein</fullName>
    </submittedName>
</protein>
<gene>
    <name evidence="1" type="ORF">C361_00871</name>
</gene>
<dbReference type="EMBL" id="AMKT01000010">
    <property type="protein sequence ID" value="OXG29213.1"/>
    <property type="molecule type" value="Genomic_DNA"/>
</dbReference>
<name>A0A854QKX4_CRYNE</name>
<organism evidence="1 2">
    <name type="scientific">Cryptococcus neoformans Tu259-1</name>
    <dbReference type="NCBI Taxonomy" id="1230072"/>
    <lineage>
        <taxon>Eukaryota</taxon>
        <taxon>Fungi</taxon>
        <taxon>Dikarya</taxon>
        <taxon>Basidiomycota</taxon>
        <taxon>Agaricomycotina</taxon>
        <taxon>Tremellomycetes</taxon>
        <taxon>Tremellales</taxon>
        <taxon>Cryptococcaceae</taxon>
        <taxon>Cryptococcus</taxon>
        <taxon>Cryptococcus neoformans species complex</taxon>
    </lineage>
</organism>